<feature type="domain" description="Amidohydrolase 3" evidence="3">
    <location>
        <begin position="92"/>
        <end position="438"/>
    </location>
</feature>
<sequence length="448" mass="48155">MPSTAPLLGFRRGGLNPGHGRRFMAACDPVARRFRIATSRLEETPRMTHDLLLRNVRPMGGEATDVLVRDGRVAGWGGGPDAPLEAPGVLVEDGAGALLVPGFVEAHTHLDKSLWGMGWRRHQAGPRLIDKIETERRLKKEWDIDPARQSARQVVQSLRMGTTHIRTHVDVDDAVGLAGMEGVLATRAAYAGVVEIETVAFPQSGLMVRPGVAALMEEAMRMGADVVGGLDPCAIDRDPKGQLDVVFGLAERFGRPVDIHLHEPGQLGAFSLELIIERTRALGMEGRVTVSHAFCLGDPDASLVNPLLERIAALDIAIATTAPASRPVPAAATLRGLGIRLCAGSDGIRDTWGPYGNADMLERAMLIGLRNNFRRDEEVEMALDICTRGGAEVMRLEGYGIEPGCRADLVLVDGESLAEAVAARPPRRLVVKRGRVVARNGVSLVEAP</sequence>
<dbReference type="EC" id="3.5.1.-" evidence="4"/>
<proteinExistence type="predicted"/>
<dbReference type="CDD" id="cd01293">
    <property type="entry name" value="Bact_CD"/>
    <property type="match status" value="1"/>
</dbReference>
<dbReference type="FunFam" id="3.20.20.140:FF:000019">
    <property type="entry name" value="Cytosine deaminase"/>
    <property type="match status" value="1"/>
</dbReference>
<name>A0A4Y1MSP6_9PROT</name>
<protein>
    <submittedName>
        <fullName evidence="4">N-isopropylammelide isopropyl amidohydrolase</fullName>
        <ecNumber evidence="4">3.5.1.-</ecNumber>
    </submittedName>
</protein>
<dbReference type="InterPro" id="IPR032466">
    <property type="entry name" value="Metal_Hydrolase"/>
</dbReference>
<dbReference type="InterPro" id="IPR052349">
    <property type="entry name" value="Metallo-hydrolase_Enzymes"/>
</dbReference>
<dbReference type="InterPro" id="IPR013108">
    <property type="entry name" value="Amidohydro_3"/>
</dbReference>
<dbReference type="EMBL" id="CP025189">
    <property type="protein sequence ID" value="AWV21022.1"/>
    <property type="molecule type" value="Genomic_DNA"/>
</dbReference>
<dbReference type="GO" id="GO:0016814">
    <property type="term" value="F:hydrolase activity, acting on carbon-nitrogen (but not peptide) bonds, in cyclic amidines"/>
    <property type="evidence" value="ECO:0007669"/>
    <property type="project" value="TreeGrafter"/>
</dbReference>
<organism evidence="4">
    <name type="scientific">Roseomonas mucosa</name>
    <dbReference type="NCBI Taxonomy" id="207340"/>
    <lineage>
        <taxon>Bacteria</taxon>
        <taxon>Pseudomonadati</taxon>
        <taxon>Pseudomonadota</taxon>
        <taxon>Alphaproteobacteria</taxon>
        <taxon>Acetobacterales</taxon>
        <taxon>Roseomonadaceae</taxon>
        <taxon>Roseomonas</taxon>
    </lineage>
</organism>
<dbReference type="SUPFAM" id="SSF51556">
    <property type="entry name" value="Metallo-dependent hydrolases"/>
    <property type="match status" value="1"/>
</dbReference>
<keyword evidence="2 4" id="KW-0378">Hydrolase</keyword>
<evidence type="ECO:0000313" key="4">
    <source>
        <dbReference type="EMBL" id="AWV21022.1"/>
    </source>
</evidence>
<dbReference type="PANTHER" id="PTHR32027:SF9">
    <property type="entry name" value="BLL3847 PROTEIN"/>
    <property type="match status" value="1"/>
</dbReference>
<dbReference type="GO" id="GO:0046872">
    <property type="term" value="F:metal ion binding"/>
    <property type="evidence" value="ECO:0007669"/>
    <property type="project" value="UniProtKB-KW"/>
</dbReference>
<dbReference type="InterPro" id="IPR011059">
    <property type="entry name" value="Metal-dep_hydrolase_composite"/>
</dbReference>
<evidence type="ECO:0000256" key="1">
    <source>
        <dbReference type="ARBA" id="ARBA00022723"/>
    </source>
</evidence>
<dbReference type="GO" id="GO:0019239">
    <property type="term" value="F:deaminase activity"/>
    <property type="evidence" value="ECO:0007669"/>
    <property type="project" value="UniProtKB-ARBA"/>
</dbReference>
<evidence type="ECO:0000259" key="3">
    <source>
        <dbReference type="Pfam" id="PF07969"/>
    </source>
</evidence>
<dbReference type="Gene3D" id="2.30.40.10">
    <property type="entry name" value="Urease, subunit C, domain 1"/>
    <property type="match status" value="1"/>
</dbReference>
<dbReference type="SUPFAM" id="SSF51338">
    <property type="entry name" value="Composite domain of metallo-dependent hydrolases"/>
    <property type="match status" value="1"/>
</dbReference>
<dbReference type="PANTHER" id="PTHR32027">
    <property type="entry name" value="CYTOSINE DEAMINASE"/>
    <property type="match status" value="1"/>
</dbReference>
<dbReference type="Gene3D" id="3.20.20.140">
    <property type="entry name" value="Metal-dependent hydrolases"/>
    <property type="match status" value="1"/>
</dbReference>
<dbReference type="NCBIfam" id="NF004636">
    <property type="entry name" value="PRK05985.1"/>
    <property type="match status" value="1"/>
</dbReference>
<evidence type="ECO:0000256" key="2">
    <source>
        <dbReference type="ARBA" id="ARBA00022801"/>
    </source>
</evidence>
<keyword evidence="1" id="KW-0479">Metal-binding</keyword>
<reference evidence="4" key="1">
    <citation type="submission" date="2017-12" db="EMBL/GenBank/DDBJ databases">
        <authorList>
            <person name="Martens C."/>
            <person name="Dahlstrom E."/>
            <person name="Barbian K."/>
            <person name="Sykora L."/>
            <person name="Ricklefs S."/>
            <person name="Bruno D."/>
            <person name="Anzick I."/>
            <person name="Myles I."/>
            <person name="Datta S.K."/>
        </authorList>
    </citation>
    <scope>NUCLEOTIDE SEQUENCE</scope>
    <source>
        <strain evidence="4">AD2</strain>
    </source>
</reference>
<dbReference type="AlphaFoldDB" id="A0A4Y1MSP6"/>
<gene>
    <name evidence="4" type="ORF">RADP37_00426</name>
</gene>
<dbReference type="Pfam" id="PF07969">
    <property type="entry name" value="Amidohydro_3"/>
    <property type="match status" value="1"/>
</dbReference>
<accession>A0A4Y1MSP6</accession>